<keyword evidence="1" id="KW-0812">Transmembrane</keyword>
<evidence type="ECO:0000256" key="1">
    <source>
        <dbReference type="SAM" id="Phobius"/>
    </source>
</evidence>
<evidence type="ECO:0000313" key="2">
    <source>
        <dbReference type="EMBL" id="SKA92814.1"/>
    </source>
</evidence>
<dbReference type="Proteomes" id="UP000190774">
    <property type="component" value="Unassembled WGS sequence"/>
</dbReference>
<proteinExistence type="predicted"/>
<reference evidence="3" key="1">
    <citation type="submission" date="2017-02" db="EMBL/GenBank/DDBJ databases">
        <authorList>
            <person name="Varghese N."/>
            <person name="Submissions S."/>
        </authorList>
    </citation>
    <scope>NUCLEOTIDE SEQUENCE [LARGE SCALE GENOMIC DNA]</scope>
    <source>
        <strain evidence="3">ATCC 700200</strain>
    </source>
</reference>
<name>A0A1T4XTH2_9BACT</name>
<dbReference type="EMBL" id="FUYE01000005">
    <property type="protein sequence ID" value="SKA92814.1"/>
    <property type="molecule type" value="Genomic_DNA"/>
</dbReference>
<gene>
    <name evidence="2" type="ORF">SAMN02745166_01973</name>
</gene>
<organism evidence="2 3">
    <name type="scientific">Prosthecobacter debontii</name>
    <dbReference type="NCBI Taxonomy" id="48467"/>
    <lineage>
        <taxon>Bacteria</taxon>
        <taxon>Pseudomonadati</taxon>
        <taxon>Verrucomicrobiota</taxon>
        <taxon>Verrucomicrobiia</taxon>
        <taxon>Verrucomicrobiales</taxon>
        <taxon>Verrucomicrobiaceae</taxon>
        <taxon>Prosthecobacter</taxon>
    </lineage>
</organism>
<dbReference type="STRING" id="48467.SAMN02745166_01973"/>
<keyword evidence="1" id="KW-1133">Transmembrane helix</keyword>
<sequence>MKMELTRYKKRLLRYELGIYRSRTLALVIFILSALVLLAQLLEVQAFEGSSMTLPIAILFLSVFSYSYHYAQAQHLKRLQNLE</sequence>
<keyword evidence="1" id="KW-0472">Membrane</keyword>
<keyword evidence="3" id="KW-1185">Reference proteome</keyword>
<accession>A0A1T4XTH2</accession>
<feature type="transmembrane region" description="Helical" evidence="1">
    <location>
        <begin position="20"/>
        <end position="42"/>
    </location>
</feature>
<protein>
    <submittedName>
        <fullName evidence="2">Uncharacterized protein</fullName>
    </submittedName>
</protein>
<feature type="transmembrane region" description="Helical" evidence="1">
    <location>
        <begin position="54"/>
        <end position="71"/>
    </location>
</feature>
<dbReference type="AlphaFoldDB" id="A0A1T4XTH2"/>
<evidence type="ECO:0000313" key="3">
    <source>
        <dbReference type="Proteomes" id="UP000190774"/>
    </source>
</evidence>